<feature type="compositionally biased region" description="Basic and acidic residues" evidence="1">
    <location>
        <begin position="31"/>
        <end position="54"/>
    </location>
</feature>
<evidence type="ECO:0000313" key="3">
    <source>
        <dbReference type="EnsemblMetazoa" id="ASIC005947-PA"/>
    </source>
</evidence>
<proteinExistence type="predicted"/>
<keyword evidence="4" id="KW-1185">Reference proteome</keyword>
<dbReference type="VEuPathDB" id="VectorBase:ASIC005947"/>
<dbReference type="EMBL" id="ATLV01014251">
    <property type="status" value="NOT_ANNOTATED_CDS"/>
    <property type="molecule type" value="Genomic_DNA"/>
</dbReference>
<dbReference type="AlphaFoldDB" id="A0A084VKS9"/>
<name>A0A084VKS9_ANOSI</name>
<sequence length="54" mass="6179">MPRPYPDRFVLILADIYGSPEIPSRSAWEQRLPKEKKATEEEAAIHGKTLAENK</sequence>
<dbReference type="EnsemblMetazoa" id="ASIC005947-RA">
    <property type="protein sequence ID" value="ASIC005947-PA"/>
    <property type="gene ID" value="ASIC005947"/>
</dbReference>
<feature type="region of interest" description="Disordered" evidence="1">
    <location>
        <begin position="27"/>
        <end position="54"/>
    </location>
</feature>
<dbReference type="Proteomes" id="UP000030765">
    <property type="component" value="Unassembled WGS sequence"/>
</dbReference>
<reference evidence="2 4" key="1">
    <citation type="journal article" date="2014" name="BMC Genomics">
        <title>Genome sequence of Anopheles sinensis provides insight into genetics basis of mosquito competence for malaria parasites.</title>
        <authorList>
            <person name="Zhou D."/>
            <person name="Zhang D."/>
            <person name="Ding G."/>
            <person name="Shi L."/>
            <person name="Hou Q."/>
            <person name="Ye Y."/>
            <person name="Xu Y."/>
            <person name="Zhou H."/>
            <person name="Xiong C."/>
            <person name="Li S."/>
            <person name="Yu J."/>
            <person name="Hong S."/>
            <person name="Yu X."/>
            <person name="Zou P."/>
            <person name="Chen C."/>
            <person name="Chang X."/>
            <person name="Wang W."/>
            <person name="Lv Y."/>
            <person name="Sun Y."/>
            <person name="Ma L."/>
            <person name="Shen B."/>
            <person name="Zhu C."/>
        </authorList>
    </citation>
    <scope>NUCLEOTIDE SEQUENCE [LARGE SCALE GENOMIC DNA]</scope>
</reference>
<evidence type="ECO:0000313" key="2">
    <source>
        <dbReference type="EMBL" id="KFB38573.1"/>
    </source>
</evidence>
<accession>A0A084VKS9</accession>
<protein>
    <submittedName>
        <fullName evidence="2 3">Rapamycin-insensitive companion of mTOR</fullName>
    </submittedName>
</protein>
<gene>
    <name evidence="2" type="ORF">ZHAS_00005947</name>
</gene>
<evidence type="ECO:0000256" key="1">
    <source>
        <dbReference type="SAM" id="MobiDB-lite"/>
    </source>
</evidence>
<reference evidence="3" key="2">
    <citation type="submission" date="2020-05" db="UniProtKB">
        <authorList>
            <consortium name="EnsemblMetazoa"/>
        </authorList>
    </citation>
    <scope>IDENTIFICATION</scope>
</reference>
<organism evidence="2">
    <name type="scientific">Anopheles sinensis</name>
    <name type="common">Mosquito</name>
    <dbReference type="NCBI Taxonomy" id="74873"/>
    <lineage>
        <taxon>Eukaryota</taxon>
        <taxon>Metazoa</taxon>
        <taxon>Ecdysozoa</taxon>
        <taxon>Arthropoda</taxon>
        <taxon>Hexapoda</taxon>
        <taxon>Insecta</taxon>
        <taxon>Pterygota</taxon>
        <taxon>Neoptera</taxon>
        <taxon>Endopterygota</taxon>
        <taxon>Diptera</taxon>
        <taxon>Nematocera</taxon>
        <taxon>Culicoidea</taxon>
        <taxon>Culicidae</taxon>
        <taxon>Anophelinae</taxon>
        <taxon>Anopheles</taxon>
    </lineage>
</organism>
<evidence type="ECO:0000313" key="4">
    <source>
        <dbReference type="Proteomes" id="UP000030765"/>
    </source>
</evidence>
<dbReference type="EMBL" id="KE524949">
    <property type="protein sequence ID" value="KFB38573.1"/>
    <property type="molecule type" value="Genomic_DNA"/>
</dbReference>